<gene>
    <name evidence="1" type="ORF">Cob_v006618</name>
</gene>
<keyword evidence="2" id="KW-1185">Reference proteome</keyword>
<proteinExistence type="predicted"/>
<reference evidence="2" key="1">
    <citation type="journal article" date="2013" name="New Phytol.">
        <title>Comparative genomic and transcriptomic analyses reveal the hemibiotrophic stage shift of Colletotrichum fungi.</title>
        <authorList>
            <person name="Gan P."/>
            <person name="Ikeda K."/>
            <person name="Irieda H."/>
            <person name="Narusaka M."/>
            <person name="O'Connell R.J."/>
            <person name="Narusaka Y."/>
            <person name="Takano Y."/>
            <person name="Kubo Y."/>
            <person name="Shirasu K."/>
        </authorList>
    </citation>
    <scope>NUCLEOTIDE SEQUENCE [LARGE SCALE GENOMIC DNA]</scope>
    <source>
        <strain evidence="2">104-T / ATCC 96160 / CBS 514.97 / LARS 414 / MAFF 240422</strain>
    </source>
</reference>
<sequence>MAEEPHARRHTCSPAQFTESTGCTMLRSTADLFPSSCVAGLFCGRREAPTSTQLTRLTRLMGDRWRKHRVHGPSGYQQTGYCCCYYWSHQRDLWVGLLARHFK</sequence>
<dbReference type="EMBL" id="AMCV02000017">
    <property type="protein sequence ID" value="TDZ20444.1"/>
    <property type="molecule type" value="Genomic_DNA"/>
</dbReference>
<name>A0A484FSI3_COLOR</name>
<comment type="caution">
    <text evidence="1">The sequence shown here is derived from an EMBL/GenBank/DDBJ whole genome shotgun (WGS) entry which is preliminary data.</text>
</comment>
<accession>A0A484FSI3</accession>
<evidence type="ECO:0000313" key="2">
    <source>
        <dbReference type="Proteomes" id="UP000014480"/>
    </source>
</evidence>
<reference evidence="2" key="2">
    <citation type="journal article" date="2019" name="Mol. Plant Microbe Interact.">
        <title>Genome sequence resources for four phytopathogenic fungi from the Colletotrichum orbiculare species complex.</title>
        <authorList>
            <person name="Gan P."/>
            <person name="Tsushima A."/>
            <person name="Narusaka M."/>
            <person name="Narusaka Y."/>
            <person name="Takano Y."/>
            <person name="Kubo Y."/>
            <person name="Shirasu K."/>
        </authorList>
    </citation>
    <scope>GENOME REANNOTATION</scope>
    <source>
        <strain evidence="2">104-T / ATCC 96160 / CBS 514.97 / LARS 414 / MAFF 240422</strain>
    </source>
</reference>
<evidence type="ECO:0000313" key="1">
    <source>
        <dbReference type="EMBL" id="TDZ20444.1"/>
    </source>
</evidence>
<organism evidence="1 2">
    <name type="scientific">Colletotrichum orbiculare (strain 104-T / ATCC 96160 / CBS 514.97 / LARS 414 / MAFF 240422)</name>
    <name type="common">Cucumber anthracnose fungus</name>
    <name type="synonym">Colletotrichum lagenarium</name>
    <dbReference type="NCBI Taxonomy" id="1213857"/>
    <lineage>
        <taxon>Eukaryota</taxon>
        <taxon>Fungi</taxon>
        <taxon>Dikarya</taxon>
        <taxon>Ascomycota</taxon>
        <taxon>Pezizomycotina</taxon>
        <taxon>Sordariomycetes</taxon>
        <taxon>Hypocreomycetidae</taxon>
        <taxon>Glomerellales</taxon>
        <taxon>Glomerellaceae</taxon>
        <taxon>Colletotrichum</taxon>
        <taxon>Colletotrichum orbiculare species complex</taxon>
    </lineage>
</organism>
<dbReference type="AlphaFoldDB" id="A0A484FSI3"/>
<protein>
    <submittedName>
        <fullName evidence="1">Uncharacterized protein</fullName>
    </submittedName>
</protein>
<dbReference type="Proteomes" id="UP000014480">
    <property type="component" value="Unassembled WGS sequence"/>
</dbReference>